<evidence type="ECO:0000313" key="2">
    <source>
        <dbReference type="Proteomes" id="UP001141327"/>
    </source>
</evidence>
<accession>A0ABQ8U7W2</accession>
<keyword evidence="2" id="KW-1185">Reference proteome</keyword>
<gene>
    <name evidence="1" type="ORF">PAPYR_12104</name>
</gene>
<protein>
    <submittedName>
        <fullName evidence="1">Uncharacterized protein</fullName>
    </submittedName>
</protein>
<proteinExistence type="predicted"/>
<sequence>MCNPQMRTFLERSVSVDEENGASFCEIFSSGGEENLDDLAEDAAVVFDDFLGEDLLDEAEILDVEERAELFFLFRRAGVSQTLYTQVLHFFKPFLTKKFGCWRTLKVTMERYVMPPPPRDSHPDIPGVRTFALIPQLEKLLASGLSSHIDFSLTNRSPDRSIMRSYLDGHIFMSDPTQAHPFQLHIALMGDETAVFKWSGYSVTAVFVQIRNYRHSAMNTHPANALLVALVENYRESVPNYRRAGLRDILRPLAHELCILAGKRRFDVFSLQASVPILVRLVPSLMDYSFMCLCLNKIHLGDHPCPHCRRLVTGEGFFGPVLPEFDAADAEERCYDEATLRDQLTRLDELDEGSERTLLEKATHFHGSRYVATHSPPSQDHHNSCSSLVIPSEHTELFFATHLYLLHSLFDLLPLRRLFRAWYVSYDLLHVSGLGLCSFVHDHLLEKGTASFAKEVVAAKLDVNGNTLIGALNSIGWTAFHNCGTRFANVCGMGRRTWAVLLPLLLHDVLFPSLEDGDEDTILMDLAKALRDYVRQENRNEINMTLHAEPIQRAGDSLLCLLRRTGIAHRQPKIHSIVHILRHLWMFGPLTTTCSIEKMMAEMHQLCLTGNRQHPLADIESFWRTRFGAQVLFDRAFAGDFGLEQPPTRASYWDTAVTGPTRPVGTDARLRGLGFSAEDPVSKAVHLHARMERLGDAEYFSFKVEEKTRIGICLCAIGTWAIIEPVSLLTDELVDEDGVSAPLTGPNLSSC</sequence>
<organism evidence="1 2">
    <name type="scientific">Paratrimastix pyriformis</name>
    <dbReference type="NCBI Taxonomy" id="342808"/>
    <lineage>
        <taxon>Eukaryota</taxon>
        <taxon>Metamonada</taxon>
        <taxon>Preaxostyla</taxon>
        <taxon>Paratrimastigidae</taxon>
        <taxon>Paratrimastix</taxon>
    </lineage>
</organism>
<dbReference type="Proteomes" id="UP001141327">
    <property type="component" value="Unassembled WGS sequence"/>
</dbReference>
<comment type="caution">
    <text evidence="1">The sequence shown here is derived from an EMBL/GenBank/DDBJ whole genome shotgun (WGS) entry which is preliminary data.</text>
</comment>
<evidence type="ECO:0000313" key="1">
    <source>
        <dbReference type="EMBL" id="KAJ4453424.1"/>
    </source>
</evidence>
<dbReference type="EMBL" id="JAPMOS010000262">
    <property type="protein sequence ID" value="KAJ4453424.1"/>
    <property type="molecule type" value="Genomic_DNA"/>
</dbReference>
<reference evidence="1" key="1">
    <citation type="journal article" date="2022" name="bioRxiv">
        <title>Genomics of Preaxostyla Flagellates Illuminates Evolutionary Transitions and the Path Towards Mitochondrial Loss.</title>
        <authorList>
            <person name="Novak L.V.F."/>
            <person name="Treitli S.C."/>
            <person name="Pyrih J."/>
            <person name="Halakuc P."/>
            <person name="Pipaliya S.V."/>
            <person name="Vacek V."/>
            <person name="Brzon O."/>
            <person name="Soukal P."/>
            <person name="Eme L."/>
            <person name="Dacks J.B."/>
            <person name="Karnkowska A."/>
            <person name="Elias M."/>
            <person name="Hampl V."/>
        </authorList>
    </citation>
    <scope>NUCLEOTIDE SEQUENCE</scope>
    <source>
        <strain evidence="1">RCP-MX</strain>
    </source>
</reference>
<name>A0ABQ8U7W2_9EUKA</name>